<evidence type="ECO:0000256" key="12">
    <source>
        <dbReference type="PROSITE-ProRule" id="PRU00323"/>
    </source>
</evidence>
<dbReference type="InterPro" id="IPR003599">
    <property type="entry name" value="Ig_sub"/>
</dbReference>
<comment type="caution">
    <text evidence="12">Lacks conserved residue(s) required for the propagation of feature annotation.</text>
</comment>
<keyword evidence="2" id="KW-0964">Secreted</keyword>
<accession>A0AAQ4QJP8</accession>
<dbReference type="GO" id="GO:0005540">
    <property type="term" value="F:hyaluronic acid binding"/>
    <property type="evidence" value="ECO:0007669"/>
    <property type="project" value="InterPro"/>
</dbReference>
<dbReference type="InterPro" id="IPR016187">
    <property type="entry name" value="CTDL_fold"/>
</dbReference>
<dbReference type="SUPFAM" id="SSF56436">
    <property type="entry name" value="C-type lectin-like"/>
    <property type="match status" value="2"/>
</dbReference>
<dbReference type="InterPro" id="IPR036179">
    <property type="entry name" value="Ig-like_dom_sf"/>
</dbReference>
<dbReference type="GO" id="GO:0010001">
    <property type="term" value="P:glial cell differentiation"/>
    <property type="evidence" value="ECO:0007669"/>
    <property type="project" value="TreeGrafter"/>
</dbReference>
<dbReference type="GO" id="GO:0007417">
    <property type="term" value="P:central nervous system development"/>
    <property type="evidence" value="ECO:0007669"/>
    <property type="project" value="TreeGrafter"/>
</dbReference>
<dbReference type="PRINTS" id="PR01265">
    <property type="entry name" value="LINKMODULE"/>
</dbReference>
<dbReference type="CDD" id="cd03520">
    <property type="entry name" value="Link_domain_CSPGs_modules_2_4"/>
    <property type="match status" value="1"/>
</dbReference>
<dbReference type="InterPro" id="IPR016186">
    <property type="entry name" value="C-type_lectin-like/link_sf"/>
</dbReference>
<dbReference type="InterPro" id="IPR007110">
    <property type="entry name" value="Ig-like_dom"/>
</dbReference>
<dbReference type="Pfam" id="PF07686">
    <property type="entry name" value="V-set"/>
    <property type="match status" value="1"/>
</dbReference>
<evidence type="ECO:0000259" key="14">
    <source>
        <dbReference type="PROSITE" id="PS50963"/>
    </source>
</evidence>
<dbReference type="GO" id="GO:0002052">
    <property type="term" value="P:positive regulation of neuroblast proliferation"/>
    <property type="evidence" value="ECO:0007669"/>
    <property type="project" value="TreeGrafter"/>
</dbReference>
<dbReference type="Ensembl" id="ENSGACT00000042941.1">
    <property type="protein sequence ID" value="ENSGACP00000050797.1"/>
    <property type="gene ID" value="ENSGACG00000035634.1"/>
</dbReference>
<keyword evidence="5" id="KW-0732">Signal</keyword>
<evidence type="ECO:0000256" key="1">
    <source>
        <dbReference type="ARBA" id="ARBA00004498"/>
    </source>
</evidence>
<dbReference type="SUPFAM" id="SSF48726">
    <property type="entry name" value="Immunoglobulin"/>
    <property type="match status" value="1"/>
</dbReference>
<reference evidence="15" key="3">
    <citation type="submission" date="2025-09" db="UniProtKB">
        <authorList>
            <consortium name="Ensembl"/>
        </authorList>
    </citation>
    <scope>IDENTIFICATION</scope>
</reference>
<dbReference type="SMART" id="SM00445">
    <property type="entry name" value="LINK"/>
    <property type="match status" value="2"/>
</dbReference>
<reference evidence="15 16" key="1">
    <citation type="journal article" date="2021" name="G3 (Bethesda)">
        <title>Improved contiguity of the threespine stickleback genome using long-read sequencing.</title>
        <authorList>
            <person name="Nath S."/>
            <person name="Shaw D.E."/>
            <person name="White M.A."/>
        </authorList>
    </citation>
    <scope>NUCLEOTIDE SEQUENCE [LARGE SCALE GENOMIC DNA]</scope>
    <source>
        <strain evidence="15 16">Lake Benthic</strain>
    </source>
</reference>
<keyword evidence="11" id="KW-0393">Immunoglobulin domain</keyword>
<feature type="domain" description="Ig-like" evidence="13">
    <location>
        <begin position="29"/>
        <end position="146"/>
    </location>
</feature>
<dbReference type="GO" id="GO:0005615">
    <property type="term" value="C:extracellular space"/>
    <property type="evidence" value="ECO:0007669"/>
    <property type="project" value="TreeGrafter"/>
</dbReference>
<dbReference type="InterPro" id="IPR013783">
    <property type="entry name" value="Ig-like_fold"/>
</dbReference>
<dbReference type="InterPro" id="IPR050691">
    <property type="entry name" value="Hyaluronan_bind_Proteoglycan"/>
</dbReference>
<dbReference type="GO" id="GO:0007155">
    <property type="term" value="P:cell adhesion"/>
    <property type="evidence" value="ECO:0007669"/>
    <property type="project" value="InterPro"/>
</dbReference>
<dbReference type="FunFam" id="3.10.100.10:FF:000002">
    <property type="entry name" value="Hyaluronan proteoglycan link protein 1"/>
    <property type="match status" value="1"/>
</dbReference>
<keyword evidence="16" id="KW-1185">Reference proteome</keyword>
<reference evidence="15" key="2">
    <citation type="submission" date="2025-08" db="UniProtKB">
        <authorList>
            <consortium name="Ensembl"/>
        </authorList>
    </citation>
    <scope>IDENTIFICATION</scope>
</reference>
<organism evidence="15 16">
    <name type="scientific">Gasterosteus aculeatus aculeatus</name>
    <name type="common">three-spined stickleback</name>
    <dbReference type="NCBI Taxonomy" id="481459"/>
    <lineage>
        <taxon>Eukaryota</taxon>
        <taxon>Metazoa</taxon>
        <taxon>Chordata</taxon>
        <taxon>Craniata</taxon>
        <taxon>Vertebrata</taxon>
        <taxon>Euteleostomi</taxon>
        <taxon>Actinopterygii</taxon>
        <taxon>Neopterygii</taxon>
        <taxon>Teleostei</taxon>
        <taxon>Neoteleostei</taxon>
        <taxon>Acanthomorphata</taxon>
        <taxon>Eupercaria</taxon>
        <taxon>Perciformes</taxon>
        <taxon>Cottioidei</taxon>
        <taxon>Gasterosteales</taxon>
        <taxon>Gasterosteidae</taxon>
        <taxon>Gasterosteus</taxon>
    </lineage>
</organism>
<dbReference type="FunFam" id="3.10.100.10:FF:000011">
    <property type="entry name" value="Aggrecan core protein"/>
    <property type="match status" value="1"/>
</dbReference>
<evidence type="ECO:0000256" key="11">
    <source>
        <dbReference type="ARBA" id="ARBA00023319"/>
    </source>
</evidence>
<keyword evidence="8" id="KW-0654">Proteoglycan</keyword>
<dbReference type="PANTHER" id="PTHR22804:SF6">
    <property type="entry name" value="VERSICAN CORE PROTEIN"/>
    <property type="match status" value="1"/>
</dbReference>
<keyword evidence="9 12" id="KW-1015">Disulfide bond</keyword>
<keyword evidence="10" id="KW-0325">Glycoprotein</keyword>
<dbReference type="Gene3D" id="2.60.40.10">
    <property type="entry name" value="Immunoglobulins"/>
    <property type="match status" value="1"/>
</dbReference>
<evidence type="ECO:0000256" key="2">
    <source>
        <dbReference type="ARBA" id="ARBA00022525"/>
    </source>
</evidence>
<dbReference type="Proteomes" id="UP000007635">
    <property type="component" value="Chromosome XIV"/>
</dbReference>
<evidence type="ECO:0000259" key="13">
    <source>
        <dbReference type="PROSITE" id="PS50835"/>
    </source>
</evidence>
<dbReference type="Gene3D" id="3.10.100.10">
    <property type="entry name" value="Mannose-Binding Protein A, subunit A"/>
    <property type="match status" value="2"/>
</dbReference>
<evidence type="ECO:0000256" key="3">
    <source>
        <dbReference type="ARBA" id="ARBA00022530"/>
    </source>
</evidence>
<keyword evidence="6" id="KW-0677">Repeat</keyword>
<dbReference type="PANTHER" id="PTHR22804">
    <property type="entry name" value="AGGRECAN/VERSICAN PROTEOGLYCAN"/>
    <property type="match status" value="1"/>
</dbReference>
<keyword evidence="3" id="KW-0272">Extracellular matrix</keyword>
<evidence type="ECO:0000313" key="15">
    <source>
        <dbReference type="Ensembl" id="ENSGACP00000050797.1"/>
    </source>
</evidence>
<feature type="domain" description="Link" evidence="14">
    <location>
        <begin position="249"/>
        <end position="346"/>
    </location>
</feature>
<name>A0AAQ4QJP8_GASAC</name>
<dbReference type="CDD" id="cd03517">
    <property type="entry name" value="Link_domain_CSPGs_modules_1_3"/>
    <property type="match status" value="1"/>
</dbReference>
<evidence type="ECO:0000313" key="16">
    <source>
        <dbReference type="Proteomes" id="UP000007635"/>
    </source>
</evidence>
<protein>
    <recommendedName>
        <fullName evidence="17">Versican a</fullName>
    </recommendedName>
</protein>
<evidence type="ECO:0000256" key="8">
    <source>
        <dbReference type="ARBA" id="ARBA00022974"/>
    </source>
</evidence>
<dbReference type="InterPro" id="IPR013106">
    <property type="entry name" value="Ig_V-set"/>
</dbReference>
<proteinExistence type="predicted"/>
<evidence type="ECO:0008006" key="17">
    <source>
        <dbReference type="Google" id="ProtNLM"/>
    </source>
</evidence>
<sequence length="375" mass="40896">VVSFLVRILYLNVTVLVIQAYVLVKVELPNNPPLTGSLGHHVTLPCQFSIPPISADTPTPGSREELRIKWTKLKKDGEEVVLVTLGGAAKEGQRYAGRLSWQSPQPSGGDASLMLGGLRASDAGVYRCEVIHGMEESRETVRLNVSGVVFHYRANASRYTMNLHAAMDACRSAGADIATPDHLAAAFEDGLDQCDAGWLADRSVRYPIRTPRPGCYGNLGNRPGVRTYGVRDASEEYDVYCYVGKLRGEVFYPSSVNAKLTLQEARDKCERHGAVLASPGQLFAAWREGLNRCDYGWLSDGSARYPVTQPRPQCGGGLLGVRTLYKYPNQTGYPDASDRHGLYCYRGETGPVCLSVCLSDPEVANTLLSLSSCFP</sequence>
<evidence type="ECO:0000256" key="4">
    <source>
        <dbReference type="ARBA" id="ARBA00022536"/>
    </source>
</evidence>
<dbReference type="SMART" id="SM00406">
    <property type="entry name" value="IGv"/>
    <property type="match status" value="1"/>
</dbReference>
<dbReference type="GO" id="GO:0045202">
    <property type="term" value="C:synapse"/>
    <property type="evidence" value="ECO:0007669"/>
    <property type="project" value="TreeGrafter"/>
</dbReference>
<feature type="disulfide bond" evidence="12">
    <location>
        <begin position="194"/>
        <end position="215"/>
    </location>
</feature>
<evidence type="ECO:0000256" key="9">
    <source>
        <dbReference type="ARBA" id="ARBA00023157"/>
    </source>
</evidence>
<dbReference type="PROSITE" id="PS01241">
    <property type="entry name" value="LINK_1"/>
    <property type="match status" value="1"/>
</dbReference>
<evidence type="ECO:0000256" key="7">
    <source>
        <dbReference type="ARBA" id="ARBA00022837"/>
    </source>
</evidence>
<dbReference type="SMART" id="SM00409">
    <property type="entry name" value="IG"/>
    <property type="match status" value="1"/>
</dbReference>
<dbReference type="GO" id="GO:0001501">
    <property type="term" value="P:skeletal system development"/>
    <property type="evidence" value="ECO:0007669"/>
    <property type="project" value="TreeGrafter"/>
</dbReference>
<keyword evidence="7" id="KW-0106">Calcium</keyword>
<evidence type="ECO:0000256" key="10">
    <source>
        <dbReference type="ARBA" id="ARBA00023180"/>
    </source>
</evidence>
<dbReference type="InterPro" id="IPR000538">
    <property type="entry name" value="Link_dom"/>
</dbReference>
<evidence type="ECO:0000256" key="6">
    <source>
        <dbReference type="ARBA" id="ARBA00022737"/>
    </source>
</evidence>
<comment type="subcellular location">
    <subcellularLocation>
        <location evidence="1">Secreted</location>
        <location evidence="1">Extracellular space</location>
        <location evidence="1">Extracellular matrix</location>
    </subcellularLocation>
</comment>
<dbReference type="GO" id="GO:0072534">
    <property type="term" value="C:perineuronal net"/>
    <property type="evidence" value="ECO:0007669"/>
    <property type="project" value="TreeGrafter"/>
</dbReference>
<dbReference type="AlphaFoldDB" id="A0AAQ4QJP8"/>
<dbReference type="GeneTree" id="ENSGT00940000156102"/>
<keyword evidence="4" id="KW-0245">EGF-like domain</keyword>
<feature type="disulfide bond" evidence="12">
    <location>
        <begin position="293"/>
        <end position="314"/>
    </location>
</feature>
<evidence type="ECO:0000256" key="5">
    <source>
        <dbReference type="ARBA" id="ARBA00022729"/>
    </source>
</evidence>
<dbReference type="PROSITE" id="PS50963">
    <property type="entry name" value="LINK_2"/>
    <property type="match status" value="2"/>
</dbReference>
<feature type="domain" description="Link" evidence="14">
    <location>
        <begin position="148"/>
        <end position="243"/>
    </location>
</feature>
<dbReference type="Pfam" id="PF00193">
    <property type="entry name" value="Xlink"/>
    <property type="match status" value="2"/>
</dbReference>
<dbReference type="PROSITE" id="PS50835">
    <property type="entry name" value="IG_LIKE"/>
    <property type="match status" value="1"/>
</dbReference>